<dbReference type="Proteomes" id="UP000322080">
    <property type="component" value="Unassembled WGS sequence"/>
</dbReference>
<organism evidence="1 2">
    <name type="scientific">Maritimibacter fusiformis</name>
    <dbReference type="NCBI Taxonomy" id="2603819"/>
    <lineage>
        <taxon>Bacteria</taxon>
        <taxon>Pseudomonadati</taxon>
        <taxon>Pseudomonadota</taxon>
        <taxon>Alphaproteobacteria</taxon>
        <taxon>Rhodobacterales</taxon>
        <taxon>Roseobacteraceae</taxon>
        <taxon>Maritimibacter</taxon>
    </lineage>
</organism>
<name>A0A5D0RRC8_9RHOB</name>
<evidence type="ECO:0000313" key="2">
    <source>
        <dbReference type="Proteomes" id="UP000322080"/>
    </source>
</evidence>
<dbReference type="EMBL" id="VSIY01000003">
    <property type="protein sequence ID" value="TYB83124.1"/>
    <property type="molecule type" value="Genomic_DNA"/>
</dbReference>
<keyword evidence="2" id="KW-1185">Reference proteome</keyword>
<dbReference type="AlphaFoldDB" id="A0A5D0RRC8"/>
<comment type="caution">
    <text evidence="1">The sequence shown here is derived from an EMBL/GenBank/DDBJ whole genome shotgun (WGS) entry which is preliminary data.</text>
</comment>
<evidence type="ECO:0000313" key="1">
    <source>
        <dbReference type="EMBL" id="TYB83124.1"/>
    </source>
</evidence>
<gene>
    <name evidence="1" type="ORF">FVF75_02780</name>
</gene>
<reference evidence="1 2" key="1">
    <citation type="submission" date="2019-08" db="EMBL/GenBank/DDBJ databases">
        <title>Identification of a novel species of the genus Boseongicola.</title>
        <authorList>
            <person name="Zhang X.-Q."/>
        </authorList>
    </citation>
    <scope>NUCLEOTIDE SEQUENCE [LARGE SCALE GENOMIC DNA]</scope>
    <source>
        <strain evidence="1 2">HY14</strain>
    </source>
</reference>
<sequence>MERRQLAIPRILAHNRRQGWMLHLADRHRLVPYDGPIDARTEIAELLLPDLFPANGTVDAALYAGIIDDLELALDLLDGPTLPIRALLPSGRAITLVTAPGVDLTALGLKTGLD</sequence>
<protein>
    <submittedName>
        <fullName evidence="1">Uncharacterized protein</fullName>
    </submittedName>
</protein>
<accession>A0A5D0RRC8</accession>
<proteinExistence type="predicted"/>